<keyword evidence="8" id="KW-1185">Reference proteome</keyword>
<dbReference type="InParanoid" id="A0A078AD66"/>
<dbReference type="SMART" id="SM00356">
    <property type="entry name" value="ZnF_C3H1"/>
    <property type="match status" value="2"/>
</dbReference>
<evidence type="ECO:0000256" key="1">
    <source>
        <dbReference type="ARBA" id="ARBA00022723"/>
    </source>
</evidence>
<keyword evidence="4 5" id="KW-0862">Zinc</keyword>
<dbReference type="AlphaFoldDB" id="A0A078AD66"/>
<dbReference type="OrthoDB" id="409924at2759"/>
<dbReference type="EMBL" id="CCKQ01008722">
    <property type="protein sequence ID" value="CDW80184.1"/>
    <property type="molecule type" value="Genomic_DNA"/>
</dbReference>
<dbReference type="FunFam" id="4.10.1000.10:FF:000003">
    <property type="entry name" value="Zinc finger CCCH domain-containing protein"/>
    <property type="match status" value="1"/>
</dbReference>
<evidence type="ECO:0000256" key="3">
    <source>
        <dbReference type="ARBA" id="ARBA00022771"/>
    </source>
</evidence>
<evidence type="ECO:0000259" key="6">
    <source>
        <dbReference type="PROSITE" id="PS50103"/>
    </source>
</evidence>
<dbReference type="InterPro" id="IPR036855">
    <property type="entry name" value="Znf_CCCH_sf"/>
</dbReference>
<dbReference type="InterPro" id="IPR000571">
    <property type="entry name" value="Znf_CCCH"/>
</dbReference>
<dbReference type="PANTHER" id="PTHR12547:SF18">
    <property type="entry name" value="PROTEIN TIS11"/>
    <property type="match status" value="1"/>
</dbReference>
<keyword evidence="1 5" id="KW-0479">Metal-binding</keyword>
<evidence type="ECO:0000256" key="5">
    <source>
        <dbReference type="PROSITE-ProRule" id="PRU00723"/>
    </source>
</evidence>
<dbReference type="GO" id="GO:0003729">
    <property type="term" value="F:mRNA binding"/>
    <property type="evidence" value="ECO:0007669"/>
    <property type="project" value="InterPro"/>
</dbReference>
<dbReference type="Proteomes" id="UP000039865">
    <property type="component" value="Unassembled WGS sequence"/>
</dbReference>
<dbReference type="InterPro" id="IPR045877">
    <property type="entry name" value="ZFP36-like"/>
</dbReference>
<dbReference type="Pfam" id="PF00642">
    <property type="entry name" value="zf-CCCH"/>
    <property type="match status" value="2"/>
</dbReference>
<evidence type="ECO:0000256" key="4">
    <source>
        <dbReference type="ARBA" id="ARBA00022833"/>
    </source>
</evidence>
<evidence type="ECO:0000313" key="7">
    <source>
        <dbReference type="EMBL" id="CDW80184.1"/>
    </source>
</evidence>
<organism evidence="7 8">
    <name type="scientific">Stylonychia lemnae</name>
    <name type="common">Ciliate</name>
    <dbReference type="NCBI Taxonomy" id="5949"/>
    <lineage>
        <taxon>Eukaryota</taxon>
        <taxon>Sar</taxon>
        <taxon>Alveolata</taxon>
        <taxon>Ciliophora</taxon>
        <taxon>Intramacronucleata</taxon>
        <taxon>Spirotrichea</taxon>
        <taxon>Stichotrichia</taxon>
        <taxon>Sporadotrichida</taxon>
        <taxon>Oxytrichidae</taxon>
        <taxon>Stylonychinae</taxon>
        <taxon>Stylonychia</taxon>
    </lineage>
</organism>
<dbReference type="PROSITE" id="PS50103">
    <property type="entry name" value="ZF_C3H1"/>
    <property type="match status" value="2"/>
</dbReference>
<keyword evidence="2" id="KW-0677">Repeat</keyword>
<feature type="domain" description="C3H1-type" evidence="6">
    <location>
        <begin position="98"/>
        <end position="126"/>
    </location>
</feature>
<dbReference type="Gene3D" id="4.10.1000.10">
    <property type="entry name" value="Zinc finger, CCCH-type"/>
    <property type="match status" value="2"/>
</dbReference>
<gene>
    <name evidence="7" type="primary">Contig2233.g2399</name>
    <name evidence="7" type="ORF">STYLEM_9180</name>
</gene>
<accession>A0A078AD66</accession>
<dbReference type="FunFam" id="4.10.1000.10:FF:000018">
    <property type="entry name" value="Zinc finger protein"/>
    <property type="match status" value="1"/>
</dbReference>
<keyword evidence="3 5" id="KW-0863">Zinc-finger</keyword>
<dbReference type="GO" id="GO:0008270">
    <property type="term" value="F:zinc ion binding"/>
    <property type="evidence" value="ECO:0007669"/>
    <property type="project" value="UniProtKB-KW"/>
</dbReference>
<evidence type="ECO:0000256" key="2">
    <source>
        <dbReference type="ARBA" id="ARBA00022737"/>
    </source>
</evidence>
<protein>
    <submittedName>
        <fullName evidence="7">Zinc finger protein</fullName>
    </submittedName>
</protein>
<sequence>MSQESIYFRYNVPQQTYLRTPLQDITHQFNKSQISGQNFDKLQQIQQNQQRFYFDYTNHGMMVQTANPQFQLMNHQQTLQNKQLQQVTQKNTKVDKAKYKTEMCKNWIEFGQCRYGHKCQFAHGNFEMINKEPQNEKYKSKPCKSFSEKGYCLYGKRCLFKHEDRALEDLVSLNYVHKLLETESKLKSFSSNSKCQMAASKEKMNQEVFSEAYFEQIGYRPRRLALFANITEKGEDEMRQLEIIKSHKRNMSHFESDGGETFDSSSRNFSLKSFSSGDSYSSTDDFNSPRYRSESLVQQLTEDSPCNINQNIENSLIAVKSINIYREQENI</sequence>
<dbReference type="GO" id="GO:0051252">
    <property type="term" value="P:regulation of RNA metabolic process"/>
    <property type="evidence" value="ECO:0007669"/>
    <property type="project" value="UniProtKB-ARBA"/>
</dbReference>
<feature type="zinc finger region" description="C3H1-type" evidence="5">
    <location>
        <begin position="137"/>
        <end position="165"/>
    </location>
</feature>
<evidence type="ECO:0000313" key="8">
    <source>
        <dbReference type="Proteomes" id="UP000039865"/>
    </source>
</evidence>
<proteinExistence type="predicted"/>
<dbReference type="SUPFAM" id="SSF90229">
    <property type="entry name" value="CCCH zinc finger"/>
    <property type="match status" value="2"/>
</dbReference>
<name>A0A078AD66_STYLE</name>
<feature type="domain" description="C3H1-type" evidence="6">
    <location>
        <begin position="137"/>
        <end position="165"/>
    </location>
</feature>
<feature type="zinc finger region" description="C3H1-type" evidence="5">
    <location>
        <begin position="98"/>
        <end position="126"/>
    </location>
</feature>
<dbReference type="PANTHER" id="PTHR12547">
    <property type="entry name" value="CCCH ZINC FINGER/TIS11-RELATED"/>
    <property type="match status" value="1"/>
</dbReference>
<reference evidence="7 8" key="1">
    <citation type="submission" date="2014-06" db="EMBL/GenBank/DDBJ databases">
        <authorList>
            <person name="Swart Estienne"/>
        </authorList>
    </citation>
    <scope>NUCLEOTIDE SEQUENCE [LARGE SCALE GENOMIC DNA]</scope>
    <source>
        <strain evidence="7 8">130c</strain>
    </source>
</reference>
<dbReference type="GO" id="GO:0010468">
    <property type="term" value="P:regulation of gene expression"/>
    <property type="evidence" value="ECO:0007669"/>
    <property type="project" value="UniProtKB-ARBA"/>
</dbReference>